<sequence length="370" mass="40143">MADTLPQQIPTKSLLFGQNRSACMRGPGREVQPTDPTKGAIDCPRTDAKTDSSSDETSVDFGSRSGNTNRNSECRRGNSSASSSPPQGVPELPTVAEVLRTAKTFLQPTQLIERQFYADCYRACQPLPYFSYVPEIALRLSCLGHRVVVRRVTDTSHYWSRSMTNIFCYCVLPGTSIGYVLDPGFKEHFRAARMSDRGIWECLPPLFVGPPARLVQLVQVLCAELHASFEISHRQLPPWRTFSCTINRWMSPVFPGGGGGGGGGGAGVGTMTGVIPAAEAHAFLRACEELLANTPSAPRAVGRAGDAQLVVVIPCGLPRSVASSVAAPAAPEWRRKWRYPVARWFISPPPPPPPPPQPLGALLLIIILDR</sequence>
<proteinExistence type="predicted"/>
<name>D8TWE6_VOLCA</name>
<keyword evidence="3" id="KW-1185">Reference proteome</keyword>
<reference evidence="2 3" key="1">
    <citation type="journal article" date="2010" name="Science">
        <title>Genomic analysis of organismal complexity in the multicellular green alga Volvox carteri.</title>
        <authorList>
            <person name="Prochnik S.E."/>
            <person name="Umen J."/>
            <person name="Nedelcu A.M."/>
            <person name="Hallmann A."/>
            <person name="Miller S.M."/>
            <person name="Nishii I."/>
            <person name="Ferris P."/>
            <person name="Kuo A."/>
            <person name="Mitros T."/>
            <person name="Fritz-Laylin L.K."/>
            <person name="Hellsten U."/>
            <person name="Chapman J."/>
            <person name="Simakov O."/>
            <person name="Rensing S.A."/>
            <person name="Terry A."/>
            <person name="Pangilinan J."/>
            <person name="Kapitonov V."/>
            <person name="Jurka J."/>
            <person name="Salamov A."/>
            <person name="Shapiro H."/>
            <person name="Schmutz J."/>
            <person name="Grimwood J."/>
            <person name="Lindquist E."/>
            <person name="Lucas S."/>
            <person name="Grigoriev I.V."/>
            <person name="Schmitt R."/>
            <person name="Kirk D."/>
            <person name="Rokhsar D.S."/>
        </authorList>
    </citation>
    <scope>NUCLEOTIDE SEQUENCE [LARGE SCALE GENOMIC DNA]</scope>
    <source>
        <strain evidence="3">f. Nagariensis / Eve</strain>
    </source>
</reference>
<gene>
    <name evidence="2" type="ORF">VOLCADRAFT_117656</name>
</gene>
<dbReference type="PANTHER" id="PTHR31579:SF1">
    <property type="entry name" value="OS03G0796600 PROTEIN"/>
    <property type="match status" value="1"/>
</dbReference>
<protein>
    <submittedName>
        <fullName evidence="2">Uncharacterized protein</fullName>
    </submittedName>
</protein>
<dbReference type="OrthoDB" id="691424at2759"/>
<evidence type="ECO:0000313" key="3">
    <source>
        <dbReference type="Proteomes" id="UP000001058"/>
    </source>
</evidence>
<dbReference type="GeneID" id="9618175"/>
<dbReference type="EMBL" id="GL378341">
    <property type="protein sequence ID" value="EFJ48030.1"/>
    <property type="molecule type" value="Genomic_DNA"/>
</dbReference>
<dbReference type="AlphaFoldDB" id="D8TWE6"/>
<dbReference type="STRING" id="3068.D8TWE6"/>
<feature type="compositionally biased region" description="Polar residues" evidence="1">
    <location>
        <begin position="1"/>
        <end position="21"/>
    </location>
</feature>
<feature type="region of interest" description="Disordered" evidence="1">
    <location>
        <begin position="1"/>
        <end position="91"/>
    </location>
</feature>
<dbReference type="RefSeq" id="XP_002950715.1">
    <property type="nucleotide sequence ID" value="XM_002950669.1"/>
</dbReference>
<accession>D8TWE6</accession>
<dbReference type="KEGG" id="vcn:VOLCADRAFT_117656"/>
<dbReference type="Pfam" id="PF04720">
    <property type="entry name" value="PDDEXK_6"/>
    <property type="match status" value="1"/>
</dbReference>
<dbReference type="InterPro" id="IPR006502">
    <property type="entry name" value="PDDEXK-like"/>
</dbReference>
<dbReference type="InParanoid" id="D8TWE6"/>
<organism evidence="3">
    <name type="scientific">Volvox carteri f. nagariensis</name>
    <dbReference type="NCBI Taxonomy" id="3068"/>
    <lineage>
        <taxon>Eukaryota</taxon>
        <taxon>Viridiplantae</taxon>
        <taxon>Chlorophyta</taxon>
        <taxon>core chlorophytes</taxon>
        <taxon>Chlorophyceae</taxon>
        <taxon>CS clade</taxon>
        <taxon>Chlamydomonadales</taxon>
        <taxon>Volvocaceae</taxon>
        <taxon>Volvox</taxon>
    </lineage>
</organism>
<dbReference type="PANTHER" id="PTHR31579">
    <property type="entry name" value="OS03G0796600 PROTEIN"/>
    <property type="match status" value="1"/>
</dbReference>
<evidence type="ECO:0000313" key="2">
    <source>
        <dbReference type="EMBL" id="EFJ48030.1"/>
    </source>
</evidence>
<dbReference type="Proteomes" id="UP000001058">
    <property type="component" value="Unassembled WGS sequence"/>
</dbReference>
<feature type="compositionally biased region" description="Polar residues" evidence="1">
    <location>
        <begin position="64"/>
        <end position="86"/>
    </location>
</feature>
<evidence type="ECO:0000256" key="1">
    <source>
        <dbReference type="SAM" id="MobiDB-lite"/>
    </source>
</evidence>